<evidence type="ECO:0000256" key="2">
    <source>
        <dbReference type="SAM" id="Phobius"/>
    </source>
</evidence>
<dbReference type="Gene3D" id="3.40.30.10">
    <property type="entry name" value="Glutaredoxin"/>
    <property type="match status" value="1"/>
</dbReference>
<feature type="region of interest" description="Disordered" evidence="1">
    <location>
        <begin position="236"/>
        <end position="256"/>
    </location>
</feature>
<keyword evidence="2" id="KW-0812">Transmembrane</keyword>
<dbReference type="AlphaFoldDB" id="A0A6C0JUR4"/>
<feature type="region of interest" description="Disordered" evidence="1">
    <location>
        <begin position="134"/>
        <end position="153"/>
    </location>
</feature>
<keyword evidence="2" id="KW-1133">Transmembrane helix</keyword>
<evidence type="ECO:0000256" key="1">
    <source>
        <dbReference type="SAM" id="MobiDB-lite"/>
    </source>
</evidence>
<protein>
    <recommendedName>
        <fullName evidence="4">Thioredoxin domain-containing protein</fullName>
    </recommendedName>
</protein>
<sequence length="256" mass="28079">MAPKLKKASKKHHNSVHVKSSADLVELQDFLKKNKRGLFLVVVMMEGCPHCVTLERDVIDPLLNNPNRRNGIARIQHTELENTPLKHLSKTIRGYPTVIKVENGETEEVENPRDVKTMNTLAGVTAEEVVGSSLVEPESETATLDEEAEEARENNVLTPENLNSLLKKRSKTNVPNVNADVLNSQNENSTNVEFETPTTGKGSAVGGSLYASLLSAGKDLAPAAILSVAAIGSRLALRRKSKRSKRSKRKTRSKKD</sequence>
<feature type="compositionally biased region" description="Acidic residues" evidence="1">
    <location>
        <begin position="137"/>
        <end position="150"/>
    </location>
</feature>
<reference evidence="3" key="1">
    <citation type="journal article" date="2020" name="Nature">
        <title>Giant virus diversity and host interactions through global metagenomics.</title>
        <authorList>
            <person name="Schulz F."/>
            <person name="Roux S."/>
            <person name="Paez-Espino D."/>
            <person name="Jungbluth S."/>
            <person name="Walsh D.A."/>
            <person name="Denef V.J."/>
            <person name="McMahon K.D."/>
            <person name="Konstantinidis K.T."/>
            <person name="Eloe-Fadrosh E.A."/>
            <person name="Kyrpides N.C."/>
            <person name="Woyke T."/>
        </authorList>
    </citation>
    <scope>NUCLEOTIDE SEQUENCE</scope>
    <source>
        <strain evidence="3">GVMAG-S-1101164-105</strain>
    </source>
</reference>
<accession>A0A6C0JUR4</accession>
<keyword evidence="2" id="KW-0472">Membrane</keyword>
<dbReference type="EMBL" id="MN740737">
    <property type="protein sequence ID" value="QHU09492.1"/>
    <property type="molecule type" value="Genomic_DNA"/>
</dbReference>
<organism evidence="3">
    <name type="scientific">viral metagenome</name>
    <dbReference type="NCBI Taxonomy" id="1070528"/>
    <lineage>
        <taxon>unclassified sequences</taxon>
        <taxon>metagenomes</taxon>
        <taxon>organismal metagenomes</taxon>
    </lineage>
</organism>
<evidence type="ECO:0008006" key="4">
    <source>
        <dbReference type="Google" id="ProtNLM"/>
    </source>
</evidence>
<proteinExistence type="predicted"/>
<feature type="transmembrane region" description="Helical" evidence="2">
    <location>
        <begin position="220"/>
        <end position="237"/>
    </location>
</feature>
<name>A0A6C0JUR4_9ZZZZ</name>
<evidence type="ECO:0000313" key="3">
    <source>
        <dbReference type="EMBL" id="QHU09492.1"/>
    </source>
</evidence>